<feature type="compositionally biased region" description="Basic and acidic residues" evidence="1">
    <location>
        <begin position="30"/>
        <end position="42"/>
    </location>
</feature>
<dbReference type="EMBL" id="JAHRIP010022096">
    <property type="protein sequence ID" value="MEQ2289035.1"/>
    <property type="molecule type" value="Genomic_DNA"/>
</dbReference>
<evidence type="ECO:0000256" key="1">
    <source>
        <dbReference type="SAM" id="MobiDB-lite"/>
    </source>
</evidence>
<accession>A0ABV0Y5V8</accession>
<reference evidence="2 3" key="1">
    <citation type="submission" date="2021-06" db="EMBL/GenBank/DDBJ databases">
        <authorList>
            <person name="Palmer J.M."/>
        </authorList>
    </citation>
    <scope>NUCLEOTIDE SEQUENCE [LARGE SCALE GENOMIC DNA]</scope>
    <source>
        <strain evidence="2 3">AS_MEX2019</strain>
        <tissue evidence="2">Muscle</tissue>
    </source>
</reference>
<protein>
    <submittedName>
        <fullName evidence="2">Uncharacterized protein</fullName>
    </submittedName>
</protein>
<dbReference type="Proteomes" id="UP001469553">
    <property type="component" value="Unassembled WGS sequence"/>
</dbReference>
<dbReference type="PROSITE" id="PS00616">
    <property type="entry name" value="HIS_ACID_PHOSPHAT_1"/>
    <property type="match status" value="1"/>
</dbReference>
<keyword evidence="3" id="KW-1185">Reference proteome</keyword>
<evidence type="ECO:0000313" key="3">
    <source>
        <dbReference type="Proteomes" id="UP001469553"/>
    </source>
</evidence>
<name>A0ABV0Y5V8_9TELE</name>
<organism evidence="2 3">
    <name type="scientific">Ameca splendens</name>
    <dbReference type="NCBI Taxonomy" id="208324"/>
    <lineage>
        <taxon>Eukaryota</taxon>
        <taxon>Metazoa</taxon>
        <taxon>Chordata</taxon>
        <taxon>Craniata</taxon>
        <taxon>Vertebrata</taxon>
        <taxon>Euteleostomi</taxon>
        <taxon>Actinopterygii</taxon>
        <taxon>Neopterygii</taxon>
        <taxon>Teleostei</taxon>
        <taxon>Neoteleostei</taxon>
        <taxon>Acanthomorphata</taxon>
        <taxon>Ovalentaria</taxon>
        <taxon>Atherinomorphae</taxon>
        <taxon>Cyprinodontiformes</taxon>
        <taxon>Goodeidae</taxon>
        <taxon>Ameca</taxon>
    </lineage>
</organism>
<proteinExistence type="predicted"/>
<comment type="caution">
    <text evidence="2">The sequence shown here is derived from an EMBL/GenBank/DDBJ whole genome shotgun (WGS) entry which is preliminary data.</text>
</comment>
<gene>
    <name evidence="2" type="ORF">AMECASPLE_029107</name>
</gene>
<sequence length="114" mass="12409">MSAYEQPFASEILHTYYNGGGISLHGAAPSRRERNSNKHNENLDFLSKTVPYPGSGAQTKRETPCTHGSALHQQLATGTTNILNCCILFIPCLHRHGTRVSALAAPMKNYANSP</sequence>
<dbReference type="InterPro" id="IPR033379">
    <property type="entry name" value="Acid_Pase_AS"/>
</dbReference>
<evidence type="ECO:0000313" key="2">
    <source>
        <dbReference type="EMBL" id="MEQ2289035.1"/>
    </source>
</evidence>
<feature type="region of interest" description="Disordered" evidence="1">
    <location>
        <begin position="25"/>
        <end position="65"/>
    </location>
</feature>